<evidence type="ECO:0000256" key="3">
    <source>
        <dbReference type="ARBA" id="ARBA00022722"/>
    </source>
</evidence>
<dbReference type="RefSeq" id="WP_120118859.1">
    <property type="nucleotide sequence ID" value="NZ_QYTW02000036.1"/>
</dbReference>
<keyword evidence="4" id="KW-0378">Hydrolase</keyword>
<dbReference type="Gene3D" id="3.90.1640.30">
    <property type="match status" value="1"/>
</dbReference>
<dbReference type="GO" id="GO:0003676">
    <property type="term" value="F:nucleic acid binding"/>
    <property type="evidence" value="ECO:0007669"/>
    <property type="project" value="InterPro"/>
</dbReference>
<accession>A0A429X2A9</accession>
<proteinExistence type="inferred from homology"/>
<dbReference type="InterPro" id="IPR001667">
    <property type="entry name" value="DDH_dom"/>
</dbReference>
<dbReference type="GO" id="GO:0006281">
    <property type="term" value="P:DNA repair"/>
    <property type="evidence" value="ECO:0007669"/>
    <property type="project" value="InterPro"/>
</dbReference>
<dbReference type="InterPro" id="IPR018779">
    <property type="entry name" value="RecJ_C"/>
</dbReference>
<dbReference type="Proteomes" id="UP000287296">
    <property type="component" value="Unassembled WGS sequence"/>
</dbReference>
<dbReference type="GO" id="GO:0008409">
    <property type="term" value="F:5'-3' exonuclease activity"/>
    <property type="evidence" value="ECO:0007669"/>
    <property type="project" value="InterPro"/>
</dbReference>
<evidence type="ECO:0000256" key="6">
    <source>
        <dbReference type="SAM" id="Coils"/>
    </source>
</evidence>
<dbReference type="InterPro" id="IPR003156">
    <property type="entry name" value="DHHA1_dom"/>
</dbReference>
<evidence type="ECO:0000256" key="4">
    <source>
        <dbReference type="ARBA" id="ARBA00022801"/>
    </source>
</evidence>
<reference evidence="11 12" key="1">
    <citation type="submission" date="2018-12" db="EMBL/GenBank/DDBJ databases">
        <authorList>
            <person name="Sun L."/>
            <person name="Chen Z."/>
        </authorList>
    </citation>
    <scope>NUCLEOTIDE SEQUENCE [LARGE SCALE GENOMIC DNA]</scope>
    <source>
        <strain evidence="11 12">LMG 29736</strain>
    </source>
</reference>
<dbReference type="PANTHER" id="PTHR30255">
    <property type="entry name" value="SINGLE-STRANDED-DNA-SPECIFIC EXONUCLEASE RECJ"/>
    <property type="match status" value="1"/>
</dbReference>
<feature type="domain" description="DDH" evidence="7">
    <location>
        <begin position="82"/>
        <end position="226"/>
    </location>
</feature>
<name>A0A429X2A9_SIMTE</name>
<dbReference type="OrthoDB" id="9809852at2"/>
<evidence type="ECO:0000256" key="5">
    <source>
        <dbReference type="ARBA" id="ARBA00022839"/>
    </source>
</evidence>
<dbReference type="GO" id="GO:0006310">
    <property type="term" value="P:DNA recombination"/>
    <property type="evidence" value="ECO:0007669"/>
    <property type="project" value="InterPro"/>
</dbReference>
<dbReference type="SUPFAM" id="SSF64182">
    <property type="entry name" value="DHH phosphoesterases"/>
    <property type="match status" value="1"/>
</dbReference>
<feature type="domain" description="DHHA1" evidence="8">
    <location>
        <begin position="347"/>
        <end position="441"/>
    </location>
</feature>
<dbReference type="NCBIfam" id="TIGR00644">
    <property type="entry name" value="recJ"/>
    <property type="match status" value="1"/>
</dbReference>
<keyword evidence="5 11" id="KW-0269">Exonuclease</keyword>
<evidence type="ECO:0000313" key="12">
    <source>
        <dbReference type="Proteomes" id="UP000287296"/>
    </source>
</evidence>
<feature type="coiled-coil region" evidence="6">
    <location>
        <begin position="300"/>
        <end position="334"/>
    </location>
</feature>
<dbReference type="InterPro" id="IPR041122">
    <property type="entry name" value="RecJ_OB"/>
</dbReference>
<comment type="caution">
    <text evidence="11">The sequence shown here is derived from an EMBL/GenBank/DDBJ whole genome shotgun (WGS) entry which is preliminary data.</text>
</comment>
<evidence type="ECO:0000259" key="7">
    <source>
        <dbReference type="Pfam" id="PF01368"/>
    </source>
</evidence>
<dbReference type="InterPro" id="IPR004610">
    <property type="entry name" value="RecJ"/>
</dbReference>
<dbReference type="InterPro" id="IPR051673">
    <property type="entry name" value="SSDNA_exonuclease_RecJ"/>
</dbReference>
<dbReference type="Pfam" id="PF01368">
    <property type="entry name" value="DHH"/>
    <property type="match status" value="1"/>
</dbReference>
<sequence>MLQSNTRWIVRKADEKAVQILSGELDISLLTATLLLNRGISDPAEAYRFLHIEKEDFHDPFLMQDMNKAVERIRRAIDEQEKILVYGDYDADGVTSTTVLMTVLRELGASVEFYIPNRFTEGYGPNENAFRQAAHNGVKLIITVDTGIASVHEAEIAKQLGMDLIITDHHEIRPEVPSGYAIIHPRYGDTLYPFPDLAGVGVTFKLAHALYGSVPDSLLDLVAVGTIADLVPLHGENRLIVKKGLRVLSRSERPGLLALSKQAGVNLVEANEETVGFTIAPRLNAAGRLYSADPAAELLLSKDQKTAEMLANDIEQLNNERKDIVAEITKEAMEMVEALYPPSENHVLVIGKEGWNPGVIGIVASRLTEKYYRPAIVLGYDEETGKAKGSARSIKGFDLFANLLTCADLMEHFGGHPMAAGMTLSISKVDELRKRLEAVAQEQLSEEDLIPFADLDAEALLAEVDLDSIKELDKLAPYGVSNPKPKFMVKGADPQDIRKIGTNQNHLKLTLKQAGGLLDGIGFNLGYIADSISPDAKLSVIGELAINEWNNIRKPQIFIRDACINSWQLFDMRGNKRPDTWLPLLPKKNVHFVVFNRQTLDEFPLDASPSDVKLILDFQKAKELIIDGKSIVFLDIPPNLSLLEALIEGKSPNRIYAHFSHDQAQFFKTIPTREHFKWYYAFLAKRRTFDVRKFGKELEAHRGWSTETVQFMTQVFFELEFVTIKEGVIALNQVKMKKDLSDSPAYQQKQAGIKLENVLVYSSYQELKQWFEKRVAHPVYHEEEVDAWT</sequence>
<dbReference type="PANTHER" id="PTHR30255:SF2">
    <property type="entry name" value="SINGLE-STRANDED-DNA-SPECIFIC EXONUCLEASE RECJ"/>
    <property type="match status" value="1"/>
</dbReference>
<protein>
    <recommendedName>
        <fullName evidence="2">Single-stranded-DNA-specific exonuclease RecJ</fullName>
    </recommendedName>
</protein>
<dbReference type="Gene3D" id="3.10.310.30">
    <property type="match status" value="1"/>
</dbReference>
<feature type="domain" description="RecJ OB" evidence="10">
    <location>
        <begin position="456"/>
        <end position="561"/>
    </location>
</feature>
<evidence type="ECO:0000256" key="1">
    <source>
        <dbReference type="ARBA" id="ARBA00005915"/>
    </source>
</evidence>
<feature type="domain" description="Single-stranded-DNA-specific exonuclease RecJ C-terminal" evidence="9">
    <location>
        <begin position="568"/>
        <end position="771"/>
    </location>
</feature>
<organism evidence="11 12">
    <name type="scientific">Siminovitchia terrae</name>
    <name type="common">Bacillus terrae</name>
    <dbReference type="NCBI Taxonomy" id="1914933"/>
    <lineage>
        <taxon>Bacteria</taxon>
        <taxon>Bacillati</taxon>
        <taxon>Bacillota</taxon>
        <taxon>Bacilli</taxon>
        <taxon>Bacillales</taxon>
        <taxon>Bacillaceae</taxon>
        <taxon>Siminovitchia</taxon>
    </lineage>
</organism>
<evidence type="ECO:0000313" key="11">
    <source>
        <dbReference type="EMBL" id="RST57328.1"/>
    </source>
</evidence>
<comment type="similarity">
    <text evidence="1">Belongs to the RecJ family.</text>
</comment>
<keyword evidence="6" id="KW-0175">Coiled coil</keyword>
<dbReference type="InterPro" id="IPR038763">
    <property type="entry name" value="DHH_sf"/>
</dbReference>
<gene>
    <name evidence="11" type="primary">recJ</name>
    <name evidence="11" type="ORF">D5F11_023220</name>
</gene>
<evidence type="ECO:0000259" key="10">
    <source>
        <dbReference type="Pfam" id="PF17768"/>
    </source>
</evidence>
<dbReference type="Pfam" id="PF17768">
    <property type="entry name" value="RecJ_OB"/>
    <property type="match status" value="1"/>
</dbReference>
<evidence type="ECO:0000259" key="9">
    <source>
        <dbReference type="Pfam" id="PF10141"/>
    </source>
</evidence>
<evidence type="ECO:0000256" key="2">
    <source>
        <dbReference type="ARBA" id="ARBA00019841"/>
    </source>
</evidence>
<dbReference type="Pfam" id="PF02272">
    <property type="entry name" value="DHHA1"/>
    <property type="match status" value="1"/>
</dbReference>
<dbReference type="EMBL" id="QYTW02000036">
    <property type="protein sequence ID" value="RST57328.1"/>
    <property type="molecule type" value="Genomic_DNA"/>
</dbReference>
<keyword evidence="3" id="KW-0540">Nuclease</keyword>
<dbReference type="AlphaFoldDB" id="A0A429X2A9"/>
<evidence type="ECO:0000259" key="8">
    <source>
        <dbReference type="Pfam" id="PF02272"/>
    </source>
</evidence>
<dbReference type="Pfam" id="PF10141">
    <property type="entry name" value="ssDNA-exonuc_C"/>
    <property type="match status" value="1"/>
</dbReference>